<dbReference type="PANTHER" id="PTHR45650:SF8">
    <property type="entry name" value="GDSL ESTERASE_LIPASE"/>
    <property type="match status" value="1"/>
</dbReference>
<comment type="subcellular location">
    <subcellularLocation>
        <location evidence="1">Secreted</location>
    </subcellularLocation>
</comment>
<proteinExistence type="inferred from homology"/>
<keyword evidence="5" id="KW-0378">Hydrolase</keyword>
<keyword evidence="4" id="KW-0732">Signal</keyword>
<dbReference type="GO" id="GO:0005576">
    <property type="term" value="C:extracellular region"/>
    <property type="evidence" value="ECO:0007669"/>
    <property type="project" value="UniProtKB-SubCell"/>
</dbReference>
<evidence type="ECO:0000256" key="5">
    <source>
        <dbReference type="ARBA" id="ARBA00022801"/>
    </source>
</evidence>
<dbReference type="InterPro" id="IPR051238">
    <property type="entry name" value="GDSL_esterase/lipase"/>
</dbReference>
<keyword evidence="9" id="KW-1185">Reference proteome</keyword>
<evidence type="ECO:0000313" key="9">
    <source>
        <dbReference type="Proteomes" id="UP001642360"/>
    </source>
</evidence>
<name>A0ABC8SVH3_9AQUA</name>
<gene>
    <name evidence="8" type="ORF">ILEXP_LOCUS29921</name>
</gene>
<evidence type="ECO:0000313" key="8">
    <source>
        <dbReference type="EMBL" id="CAK9161134.1"/>
    </source>
</evidence>
<dbReference type="Gene3D" id="3.40.50.1110">
    <property type="entry name" value="SGNH hydrolase"/>
    <property type="match status" value="1"/>
</dbReference>
<dbReference type="PANTHER" id="PTHR45650">
    <property type="entry name" value="GDSL-LIKE LIPASE/ACYLHYDROLASE-RELATED"/>
    <property type="match status" value="1"/>
</dbReference>
<dbReference type="GO" id="GO:0016787">
    <property type="term" value="F:hydrolase activity"/>
    <property type="evidence" value="ECO:0007669"/>
    <property type="project" value="UniProtKB-KW"/>
</dbReference>
<protein>
    <recommendedName>
        <fullName evidence="10">GDSL esterase/lipase</fullName>
    </recommendedName>
</protein>
<accession>A0ABC8SVH3</accession>
<dbReference type="EMBL" id="CAUOFW020003625">
    <property type="protein sequence ID" value="CAK9161134.1"/>
    <property type="molecule type" value="Genomic_DNA"/>
</dbReference>
<keyword evidence="7" id="KW-0443">Lipid metabolism</keyword>
<keyword evidence="3" id="KW-0964">Secreted</keyword>
<dbReference type="GO" id="GO:0016042">
    <property type="term" value="P:lipid catabolic process"/>
    <property type="evidence" value="ECO:0007669"/>
    <property type="project" value="UniProtKB-KW"/>
</dbReference>
<evidence type="ECO:0000256" key="3">
    <source>
        <dbReference type="ARBA" id="ARBA00022525"/>
    </source>
</evidence>
<comment type="similarity">
    <text evidence="2">Belongs to the 'GDSL' lipolytic enzyme family.</text>
</comment>
<keyword evidence="6" id="KW-0442">Lipid degradation</keyword>
<reference evidence="8 9" key="1">
    <citation type="submission" date="2024-02" db="EMBL/GenBank/DDBJ databases">
        <authorList>
            <person name="Vignale AGUSTIN F."/>
            <person name="Sosa J E."/>
            <person name="Modenutti C."/>
        </authorList>
    </citation>
    <scope>NUCLEOTIDE SEQUENCE [LARGE SCALE GENOMIC DNA]</scope>
</reference>
<evidence type="ECO:0000256" key="2">
    <source>
        <dbReference type="ARBA" id="ARBA00008668"/>
    </source>
</evidence>
<evidence type="ECO:0008006" key="10">
    <source>
        <dbReference type="Google" id="ProtNLM"/>
    </source>
</evidence>
<dbReference type="Proteomes" id="UP001642360">
    <property type="component" value="Unassembled WGS sequence"/>
</dbReference>
<evidence type="ECO:0000256" key="7">
    <source>
        <dbReference type="ARBA" id="ARBA00023098"/>
    </source>
</evidence>
<dbReference type="AlphaFoldDB" id="A0ABC8SVH3"/>
<comment type="caution">
    <text evidence="8">The sequence shown here is derived from an EMBL/GenBank/DDBJ whole genome shotgun (WGS) entry which is preliminary data.</text>
</comment>
<sequence length="166" mass="18127">MREDGGDFGWRRAVVHGAIDPATLKGCKRVTTSCSPLCVWRFIEVPLADSAMEKHLLIFLKGEELLCVKMVAILDGGGLWFMVLLILQLSKGVKGSPQVAALYVFGDSLVDDGNNNNLNSMAKANYFPYGCDFDRGATGRFSNGKTFADFLGNFLSQLISHHAAHI</sequence>
<organism evidence="8 9">
    <name type="scientific">Ilex paraguariensis</name>
    <name type="common">yerba mate</name>
    <dbReference type="NCBI Taxonomy" id="185542"/>
    <lineage>
        <taxon>Eukaryota</taxon>
        <taxon>Viridiplantae</taxon>
        <taxon>Streptophyta</taxon>
        <taxon>Embryophyta</taxon>
        <taxon>Tracheophyta</taxon>
        <taxon>Spermatophyta</taxon>
        <taxon>Magnoliopsida</taxon>
        <taxon>eudicotyledons</taxon>
        <taxon>Gunneridae</taxon>
        <taxon>Pentapetalae</taxon>
        <taxon>asterids</taxon>
        <taxon>campanulids</taxon>
        <taxon>Aquifoliales</taxon>
        <taxon>Aquifoliaceae</taxon>
        <taxon>Ilex</taxon>
    </lineage>
</organism>
<evidence type="ECO:0000256" key="1">
    <source>
        <dbReference type="ARBA" id="ARBA00004613"/>
    </source>
</evidence>
<evidence type="ECO:0000256" key="6">
    <source>
        <dbReference type="ARBA" id="ARBA00022963"/>
    </source>
</evidence>
<dbReference type="InterPro" id="IPR036514">
    <property type="entry name" value="SGNH_hydro_sf"/>
</dbReference>
<evidence type="ECO:0000256" key="4">
    <source>
        <dbReference type="ARBA" id="ARBA00022729"/>
    </source>
</evidence>